<dbReference type="KEGG" id="dao:Desac_0112"/>
<keyword evidence="8" id="KW-1185">Reference proteome</keyword>
<dbReference type="Gene3D" id="3.40.190.10">
    <property type="entry name" value="Periplasmic binding protein-like II"/>
    <property type="match status" value="1"/>
</dbReference>
<dbReference type="PANTHER" id="PTHR30290">
    <property type="entry name" value="PERIPLASMIC BINDING COMPONENT OF ABC TRANSPORTER"/>
    <property type="match status" value="1"/>
</dbReference>
<dbReference type="InterPro" id="IPR030678">
    <property type="entry name" value="Peptide/Ni-bd"/>
</dbReference>
<evidence type="ECO:0000256" key="1">
    <source>
        <dbReference type="ARBA" id="ARBA00004196"/>
    </source>
</evidence>
<dbReference type="eggNOG" id="COG0747">
    <property type="taxonomic scope" value="Bacteria"/>
</dbReference>
<dbReference type="GO" id="GO:0030288">
    <property type="term" value="C:outer membrane-bounded periplasmic space"/>
    <property type="evidence" value="ECO:0007669"/>
    <property type="project" value="UniProtKB-ARBA"/>
</dbReference>
<reference evidence="8" key="2">
    <citation type="submission" date="2011-03" db="EMBL/GenBank/DDBJ databases">
        <title>The complete genome of Desulfobacca acetoxidans DSM 11109.</title>
        <authorList>
            <consortium name="US DOE Joint Genome Institute (JGI-PGF)"/>
            <person name="Lucas S."/>
            <person name="Copeland A."/>
            <person name="Lapidus A."/>
            <person name="Bruce D."/>
            <person name="Goodwin L."/>
            <person name="Pitluck S."/>
            <person name="Peters L."/>
            <person name="Kyrpides N."/>
            <person name="Mavromatis K."/>
            <person name="Ivanova N."/>
            <person name="Ovchinnikova G."/>
            <person name="Teshima H."/>
            <person name="Detter J.C."/>
            <person name="Han C."/>
            <person name="Land M."/>
            <person name="Hauser L."/>
            <person name="Markowitz V."/>
            <person name="Cheng J.-F."/>
            <person name="Hugenholtz P."/>
            <person name="Woyke T."/>
            <person name="Wu D."/>
            <person name="Spring S."/>
            <person name="Schueler E."/>
            <person name="Brambilla E."/>
            <person name="Klenk H.-P."/>
            <person name="Eisen J.A."/>
        </authorList>
    </citation>
    <scope>NUCLEOTIDE SEQUENCE [LARGE SCALE GENOMIC DNA]</scope>
    <source>
        <strain evidence="8">ATCC 700848 / DSM 11109 / ASRB2</strain>
    </source>
</reference>
<feature type="domain" description="Solute-binding protein family 5" evidence="6">
    <location>
        <begin position="80"/>
        <end position="433"/>
    </location>
</feature>
<dbReference type="GO" id="GO:1904680">
    <property type="term" value="F:peptide transmembrane transporter activity"/>
    <property type="evidence" value="ECO:0007669"/>
    <property type="project" value="TreeGrafter"/>
</dbReference>
<evidence type="ECO:0000256" key="2">
    <source>
        <dbReference type="ARBA" id="ARBA00005695"/>
    </source>
</evidence>
<protein>
    <submittedName>
        <fullName evidence="7">ABC-type transporter, periplasmic subunit</fullName>
    </submittedName>
</protein>
<dbReference type="InterPro" id="IPR000914">
    <property type="entry name" value="SBP_5_dom"/>
</dbReference>
<dbReference type="RefSeq" id="WP_013705122.1">
    <property type="nucleotide sequence ID" value="NC_015388.1"/>
</dbReference>
<dbReference type="PROSITE" id="PS51257">
    <property type="entry name" value="PROKAR_LIPOPROTEIN"/>
    <property type="match status" value="1"/>
</dbReference>
<dbReference type="STRING" id="880072.Desac_0112"/>
<reference evidence="7 8" key="1">
    <citation type="journal article" date="2011" name="Stand. Genomic Sci.">
        <title>Complete genome sequence of the acetate-degrading sulfate reducer Desulfobacca acetoxidans type strain (ASRB2).</title>
        <authorList>
            <person name="Goker M."/>
            <person name="Teshima H."/>
            <person name="Lapidus A."/>
            <person name="Nolan M."/>
            <person name="Lucas S."/>
            <person name="Hammon N."/>
            <person name="Deshpande S."/>
            <person name="Cheng J.F."/>
            <person name="Tapia R."/>
            <person name="Han C."/>
            <person name="Goodwin L."/>
            <person name="Pitluck S."/>
            <person name="Huntemann M."/>
            <person name="Liolios K."/>
            <person name="Ivanova N."/>
            <person name="Pagani I."/>
            <person name="Mavromatis K."/>
            <person name="Ovchinikova G."/>
            <person name="Pati A."/>
            <person name="Chen A."/>
            <person name="Palaniappan K."/>
            <person name="Land M."/>
            <person name="Hauser L."/>
            <person name="Brambilla E.M."/>
            <person name="Rohde M."/>
            <person name="Spring S."/>
            <person name="Detter J.C."/>
            <person name="Woyke T."/>
            <person name="Bristow J."/>
            <person name="Eisen J.A."/>
            <person name="Markowitz V."/>
            <person name="Hugenholtz P."/>
            <person name="Kyrpides N.C."/>
            <person name="Klenk H.P."/>
        </authorList>
    </citation>
    <scope>NUCLEOTIDE SEQUENCE [LARGE SCALE GENOMIC DNA]</scope>
    <source>
        <strain evidence="8">ATCC 700848 / DSM 11109 / ASRB2</strain>
    </source>
</reference>
<name>F2NJ51_DESAR</name>
<accession>F2NJ51</accession>
<evidence type="ECO:0000256" key="3">
    <source>
        <dbReference type="ARBA" id="ARBA00022448"/>
    </source>
</evidence>
<dbReference type="EMBL" id="CP002629">
    <property type="protein sequence ID" value="AEB08009.1"/>
    <property type="molecule type" value="Genomic_DNA"/>
</dbReference>
<dbReference type="Proteomes" id="UP000000483">
    <property type="component" value="Chromosome"/>
</dbReference>
<dbReference type="SUPFAM" id="SSF53850">
    <property type="entry name" value="Periplasmic binding protein-like II"/>
    <property type="match status" value="1"/>
</dbReference>
<dbReference type="OrthoDB" id="9772924at2"/>
<evidence type="ECO:0000313" key="8">
    <source>
        <dbReference type="Proteomes" id="UP000000483"/>
    </source>
</evidence>
<evidence type="ECO:0000313" key="7">
    <source>
        <dbReference type="EMBL" id="AEB08009.1"/>
    </source>
</evidence>
<evidence type="ECO:0000256" key="4">
    <source>
        <dbReference type="ARBA" id="ARBA00022729"/>
    </source>
</evidence>
<dbReference type="InterPro" id="IPR039424">
    <property type="entry name" value="SBP_5"/>
</dbReference>
<dbReference type="Gene3D" id="3.10.105.10">
    <property type="entry name" value="Dipeptide-binding Protein, Domain 3"/>
    <property type="match status" value="1"/>
</dbReference>
<sequence>MRIPASHSLKRLWIVLIASALVATGCGDTAADSGELRTLRMGSFRSEVKLLNPWDEGLFVNIPASLIHSKLVEYAPDYRIVPMLAESWEISEGGKALTFHLKHGVRWHDDLPVTAMDAAFTLEFYKKHERWSQWAQYLERVTVWDTHTFTVHLMKDVGFFLLQSWLPTSTVILPEHVWRDVVRPREYSGANALVGCGPYRFEHYDPAAQSLTLTANPHYFGGQPAAERLIWRQFKSFDSLLLSMIKGDIDGLMEYYSPFPLSRLRAIEGSPVELLSTPDMGVPAVLFFNHRKFPMNDLRFREAVACAVNYEEILRVVAENRGQPPVRGFMPPAYRYFKQRQQQLEQNLVRAAGLLDQTGLVRSTEGVRTTPDGKPLRLDLLVQGGSRYPHLVQTAKLVARHLRGIGIEATPVVYDFTVADSKLFGLRDYDICVGRLLPLDVIAGCGTLVLADSPGNMGTCRDARLLALTEAFYRAKDDEQMRQAAWALQEYYASQLPAFALYHGQVYYPCRSDRFEGWTVMSGGVVNSQTWSGIRLRNSQSSEP</sequence>
<feature type="chain" id="PRO_5003282678" evidence="5">
    <location>
        <begin position="31"/>
        <end position="544"/>
    </location>
</feature>
<dbReference type="PANTHER" id="PTHR30290:SF10">
    <property type="entry name" value="PERIPLASMIC OLIGOPEPTIDE-BINDING PROTEIN-RELATED"/>
    <property type="match status" value="1"/>
</dbReference>
<dbReference type="GO" id="GO:0015833">
    <property type="term" value="P:peptide transport"/>
    <property type="evidence" value="ECO:0007669"/>
    <property type="project" value="TreeGrafter"/>
</dbReference>
<feature type="signal peptide" evidence="5">
    <location>
        <begin position="1"/>
        <end position="30"/>
    </location>
</feature>
<evidence type="ECO:0000256" key="5">
    <source>
        <dbReference type="SAM" id="SignalP"/>
    </source>
</evidence>
<gene>
    <name evidence="7" type="ordered locus">Desac_0112</name>
</gene>
<dbReference type="PIRSF" id="PIRSF002741">
    <property type="entry name" value="MppA"/>
    <property type="match status" value="1"/>
</dbReference>
<evidence type="ECO:0000259" key="6">
    <source>
        <dbReference type="Pfam" id="PF00496"/>
    </source>
</evidence>
<dbReference type="Pfam" id="PF00496">
    <property type="entry name" value="SBP_bac_5"/>
    <property type="match status" value="1"/>
</dbReference>
<comment type="subcellular location">
    <subcellularLocation>
        <location evidence="1">Cell envelope</location>
    </subcellularLocation>
</comment>
<dbReference type="CDD" id="cd00995">
    <property type="entry name" value="PBP2_NikA_DppA_OppA_like"/>
    <property type="match status" value="1"/>
</dbReference>
<dbReference type="GO" id="GO:0043190">
    <property type="term" value="C:ATP-binding cassette (ABC) transporter complex"/>
    <property type="evidence" value="ECO:0007669"/>
    <property type="project" value="InterPro"/>
</dbReference>
<organism evidence="7 8">
    <name type="scientific">Desulfobacca acetoxidans (strain ATCC 700848 / DSM 11109 / ASRB2)</name>
    <dbReference type="NCBI Taxonomy" id="880072"/>
    <lineage>
        <taxon>Bacteria</taxon>
        <taxon>Pseudomonadati</taxon>
        <taxon>Thermodesulfobacteriota</taxon>
        <taxon>Desulfobaccia</taxon>
        <taxon>Desulfobaccales</taxon>
        <taxon>Desulfobaccaceae</taxon>
        <taxon>Desulfobacca</taxon>
    </lineage>
</organism>
<comment type="similarity">
    <text evidence="2">Belongs to the bacterial solute-binding protein 5 family.</text>
</comment>
<keyword evidence="3" id="KW-0813">Transport</keyword>
<keyword evidence="4 5" id="KW-0732">Signal</keyword>
<dbReference type="HOGENOM" id="CLU_017028_8_7_7"/>
<dbReference type="AlphaFoldDB" id="F2NJ51"/>
<proteinExistence type="inferred from homology"/>